<gene>
    <name evidence="2" type="ORF">METZ01_LOCUS257628</name>
</gene>
<dbReference type="Gene3D" id="3.40.50.300">
    <property type="entry name" value="P-loop containing nucleotide triphosphate hydrolases"/>
    <property type="match status" value="1"/>
</dbReference>
<evidence type="ECO:0000256" key="1">
    <source>
        <dbReference type="ARBA" id="ARBA00022679"/>
    </source>
</evidence>
<dbReference type="AlphaFoldDB" id="A0A382IY01"/>
<dbReference type="PANTHER" id="PTHR12788:SF10">
    <property type="entry name" value="PROTEIN-TYROSINE SULFOTRANSFERASE"/>
    <property type="match status" value="1"/>
</dbReference>
<dbReference type="GO" id="GO:0005794">
    <property type="term" value="C:Golgi apparatus"/>
    <property type="evidence" value="ECO:0007669"/>
    <property type="project" value="UniProtKB-ARBA"/>
</dbReference>
<dbReference type="EMBL" id="UINC01070543">
    <property type="protein sequence ID" value="SVC04774.1"/>
    <property type="molecule type" value="Genomic_DNA"/>
</dbReference>
<dbReference type="InterPro" id="IPR026634">
    <property type="entry name" value="TPST-like"/>
</dbReference>
<feature type="non-terminal residue" evidence="2">
    <location>
        <position position="232"/>
    </location>
</feature>
<dbReference type="Pfam" id="PF13469">
    <property type="entry name" value="Sulfotransfer_3"/>
    <property type="match status" value="1"/>
</dbReference>
<dbReference type="InterPro" id="IPR027417">
    <property type="entry name" value="P-loop_NTPase"/>
</dbReference>
<dbReference type="PANTHER" id="PTHR12788">
    <property type="entry name" value="PROTEIN-TYROSINE SULFOTRANSFERASE 2"/>
    <property type="match status" value="1"/>
</dbReference>
<dbReference type="SUPFAM" id="SSF52540">
    <property type="entry name" value="P-loop containing nucleoside triphosphate hydrolases"/>
    <property type="match status" value="1"/>
</dbReference>
<name>A0A382IY01_9ZZZZ</name>
<proteinExistence type="predicted"/>
<keyword evidence="1" id="KW-0808">Transferase</keyword>
<dbReference type="GO" id="GO:0008476">
    <property type="term" value="F:protein-tyrosine sulfotransferase activity"/>
    <property type="evidence" value="ECO:0007669"/>
    <property type="project" value="InterPro"/>
</dbReference>
<accession>A0A382IY01</accession>
<reference evidence="2" key="1">
    <citation type="submission" date="2018-05" db="EMBL/GenBank/DDBJ databases">
        <authorList>
            <person name="Lanie J.A."/>
            <person name="Ng W.-L."/>
            <person name="Kazmierczak K.M."/>
            <person name="Andrzejewski T.M."/>
            <person name="Davidsen T.M."/>
            <person name="Wayne K.J."/>
            <person name="Tettelin H."/>
            <person name="Glass J.I."/>
            <person name="Rusch D."/>
            <person name="Podicherti R."/>
            <person name="Tsui H.-C.T."/>
            <person name="Winkler M.E."/>
        </authorList>
    </citation>
    <scope>NUCLEOTIDE SEQUENCE</scope>
</reference>
<sequence length="232" mass="26543">MANTEPIFIGGLMRSGTTLFRAMLAQHSAIASGLETHWFDIDWPNQQARGNEPLKAYLHRIGEFFKIDAGRVDGFIDRANSAEIFLDLFMNAVARRDGKRRWAEKTTGNILHLNRIIAHWPRAKIIHIIRDPRDVFASFRRSKKYGGVTDYADLWCDYLGQVERFKVELPLTAETYFEIRYEALVADPAGQMRHILEFLDEEWEDAVGHFAGKADEHDLVQGLTGYSSTTLV</sequence>
<protein>
    <recommendedName>
        <fullName evidence="3">Sulfotransferase domain-containing protein</fullName>
    </recommendedName>
</protein>
<organism evidence="2">
    <name type="scientific">marine metagenome</name>
    <dbReference type="NCBI Taxonomy" id="408172"/>
    <lineage>
        <taxon>unclassified sequences</taxon>
        <taxon>metagenomes</taxon>
        <taxon>ecological metagenomes</taxon>
    </lineage>
</organism>
<evidence type="ECO:0000313" key="2">
    <source>
        <dbReference type="EMBL" id="SVC04774.1"/>
    </source>
</evidence>
<evidence type="ECO:0008006" key="3">
    <source>
        <dbReference type="Google" id="ProtNLM"/>
    </source>
</evidence>